<comment type="caution">
    <text evidence="6">The sequence shown here is derived from an EMBL/GenBank/DDBJ whole genome shotgun (WGS) entry which is preliminary data.</text>
</comment>
<evidence type="ECO:0000256" key="4">
    <source>
        <dbReference type="SAM" id="MobiDB-lite"/>
    </source>
</evidence>
<gene>
    <name evidence="6" type="ORF">EZS28_046365</name>
</gene>
<evidence type="ECO:0000256" key="1">
    <source>
        <dbReference type="ARBA" id="ARBA00022741"/>
    </source>
</evidence>
<feature type="non-terminal residue" evidence="6">
    <location>
        <position position="146"/>
    </location>
</feature>
<evidence type="ECO:0000259" key="5">
    <source>
        <dbReference type="PROSITE" id="PS51510"/>
    </source>
</evidence>
<keyword evidence="3" id="KW-0418">Kinase</keyword>
<protein>
    <recommendedName>
        <fullName evidence="5">Phosphagen kinase C-terminal domain-containing protein</fullName>
    </recommendedName>
</protein>
<name>A0A5J4TIL7_9EUKA</name>
<evidence type="ECO:0000313" key="7">
    <source>
        <dbReference type="Proteomes" id="UP000324800"/>
    </source>
</evidence>
<evidence type="ECO:0000313" key="6">
    <source>
        <dbReference type="EMBL" id="KAA6358107.1"/>
    </source>
</evidence>
<dbReference type="GO" id="GO:0005524">
    <property type="term" value="F:ATP binding"/>
    <property type="evidence" value="ECO:0007669"/>
    <property type="project" value="UniProtKB-UniRule"/>
</dbReference>
<evidence type="ECO:0000256" key="3">
    <source>
        <dbReference type="PROSITE-ProRule" id="PRU00843"/>
    </source>
</evidence>
<dbReference type="EMBL" id="SNRW01030366">
    <property type="protein sequence ID" value="KAA6358107.1"/>
    <property type="molecule type" value="Genomic_DNA"/>
</dbReference>
<sequence>MDVIEKFHEVMKLVIEEEKKKPQAMLPGQYKHYTNKDGPFFFYPPKNYRPNTNIQTQRAKPLIRTMAWANLPRVSYIPGLLNISDGVAGLINIHPQIYQSISDAVIGLITQAAEQIVQSETKSEDQEQLTNEIERIVDDGTDDNED</sequence>
<dbReference type="Proteomes" id="UP000324800">
    <property type="component" value="Unassembled WGS sequence"/>
</dbReference>
<dbReference type="AlphaFoldDB" id="A0A5J4TIL7"/>
<organism evidence="6 7">
    <name type="scientific">Streblomastix strix</name>
    <dbReference type="NCBI Taxonomy" id="222440"/>
    <lineage>
        <taxon>Eukaryota</taxon>
        <taxon>Metamonada</taxon>
        <taxon>Preaxostyla</taxon>
        <taxon>Oxymonadida</taxon>
        <taxon>Streblomastigidae</taxon>
        <taxon>Streblomastix</taxon>
    </lineage>
</organism>
<feature type="region of interest" description="Disordered" evidence="4">
    <location>
        <begin position="119"/>
        <end position="146"/>
    </location>
</feature>
<comment type="similarity">
    <text evidence="3">Belongs to the ATP:guanido phosphotransferase family.</text>
</comment>
<proteinExistence type="inferred from homology"/>
<evidence type="ECO:0000256" key="2">
    <source>
        <dbReference type="ARBA" id="ARBA00022840"/>
    </source>
</evidence>
<dbReference type="GO" id="GO:0016301">
    <property type="term" value="F:kinase activity"/>
    <property type="evidence" value="ECO:0007669"/>
    <property type="project" value="UniProtKB-KW"/>
</dbReference>
<keyword evidence="3" id="KW-0808">Transferase</keyword>
<dbReference type="InterPro" id="IPR022414">
    <property type="entry name" value="ATP-guanido_PTrfase_cat"/>
</dbReference>
<dbReference type="PROSITE" id="PS51510">
    <property type="entry name" value="PHOSPHAGEN_KINASE_C"/>
    <property type="match status" value="1"/>
</dbReference>
<keyword evidence="1 3" id="KW-0547">Nucleotide-binding</keyword>
<feature type="domain" description="Phosphagen kinase C-terminal" evidence="5">
    <location>
        <begin position="1"/>
        <end position="21"/>
    </location>
</feature>
<reference evidence="6 7" key="1">
    <citation type="submission" date="2019-03" db="EMBL/GenBank/DDBJ databases">
        <title>Single cell metagenomics reveals metabolic interactions within the superorganism composed of flagellate Streblomastix strix and complex community of Bacteroidetes bacteria on its surface.</title>
        <authorList>
            <person name="Treitli S.C."/>
            <person name="Kolisko M."/>
            <person name="Husnik F."/>
            <person name="Keeling P."/>
            <person name="Hampl V."/>
        </authorList>
    </citation>
    <scope>NUCLEOTIDE SEQUENCE [LARGE SCALE GENOMIC DNA]</scope>
    <source>
        <strain evidence="6">ST1C</strain>
    </source>
</reference>
<keyword evidence="2 3" id="KW-0067">ATP-binding</keyword>
<accession>A0A5J4TIL7</accession>
<comment type="caution">
    <text evidence="3">Lacks conserved residue(s) required for the propagation of feature annotation.</text>
</comment>